<proteinExistence type="predicted"/>
<reference evidence="1" key="1">
    <citation type="submission" date="2022-08" db="EMBL/GenBank/DDBJ databases">
        <authorList>
            <person name="Kallberg Y."/>
            <person name="Tangrot J."/>
            <person name="Rosling A."/>
        </authorList>
    </citation>
    <scope>NUCLEOTIDE SEQUENCE</scope>
    <source>
        <strain evidence="1">Wild A</strain>
    </source>
</reference>
<gene>
    <name evidence="1" type="ORF">FWILDA_LOCUS18909</name>
</gene>
<dbReference type="Proteomes" id="UP001153678">
    <property type="component" value="Unassembled WGS sequence"/>
</dbReference>
<dbReference type="EMBL" id="CAMKVN010020299">
    <property type="protein sequence ID" value="CAI2199110.1"/>
    <property type="molecule type" value="Genomic_DNA"/>
</dbReference>
<keyword evidence="2" id="KW-1185">Reference proteome</keyword>
<organism evidence="1 2">
    <name type="scientific">Funneliformis geosporum</name>
    <dbReference type="NCBI Taxonomy" id="1117311"/>
    <lineage>
        <taxon>Eukaryota</taxon>
        <taxon>Fungi</taxon>
        <taxon>Fungi incertae sedis</taxon>
        <taxon>Mucoromycota</taxon>
        <taxon>Glomeromycotina</taxon>
        <taxon>Glomeromycetes</taxon>
        <taxon>Glomerales</taxon>
        <taxon>Glomeraceae</taxon>
        <taxon>Funneliformis</taxon>
    </lineage>
</organism>
<feature type="non-terminal residue" evidence="1">
    <location>
        <position position="1"/>
    </location>
</feature>
<evidence type="ECO:0000313" key="2">
    <source>
        <dbReference type="Proteomes" id="UP001153678"/>
    </source>
</evidence>
<evidence type="ECO:0000313" key="1">
    <source>
        <dbReference type="EMBL" id="CAI2199110.1"/>
    </source>
</evidence>
<sequence length="55" mass="6168">VPIQMITLKPLVAICSGILDIKSEPFTDISGSVCDIFKEPFQKHKLEQNHDIMKA</sequence>
<comment type="caution">
    <text evidence="1">The sequence shown here is derived from an EMBL/GenBank/DDBJ whole genome shotgun (WGS) entry which is preliminary data.</text>
</comment>
<protein>
    <submittedName>
        <fullName evidence="1">19300_t:CDS:1</fullName>
    </submittedName>
</protein>
<dbReference type="AlphaFoldDB" id="A0A9W4TAW6"/>
<feature type="non-terminal residue" evidence="1">
    <location>
        <position position="55"/>
    </location>
</feature>
<accession>A0A9W4TAW6</accession>
<name>A0A9W4TAW6_9GLOM</name>